<evidence type="ECO:0000256" key="1">
    <source>
        <dbReference type="ARBA" id="ARBA00004141"/>
    </source>
</evidence>
<dbReference type="WBParaSite" id="EN70_3425">
    <property type="protein sequence ID" value="EN70_3425"/>
    <property type="gene ID" value="EN70_3425"/>
</dbReference>
<evidence type="ECO:0000256" key="3">
    <source>
        <dbReference type="ARBA" id="ARBA00022692"/>
    </source>
</evidence>
<keyword evidence="4 7" id="KW-1133">Transmembrane helix</keyword>
<keyword evidence="8" id="KW-1185">Reference proteome</keyword>
<keyword evidence="5 7" id="KW-0472">Membrane</keyword>
<accession>A0A1I7VK25</accession>
<dbReference type="PANTHER" id="PTHR12703">
    <property type="entry name" value="TRANSMEMBRANE PROTEIN 33"/>
    <property type="match status" value="1"/>
</dbReference>
<evidence type="ECO:0000256" key="5">
    <source>
        <dbReference type="ARBA" id="ARBA00023136"/>
    </source>
</evidence>
<reference evidence="9" key="2">
    <citation type="submission" date="2016-11" db="UniProtKB">
        <authorList>
            <consortium name="WormBaseParasite"/>
        </authorList>
    </citation>
    <scope>IDENTIFICATION</scope>
</reference>
<evidence type="ECO:0000256" key="2">
    <source>
        <dbReference type="ARBA" id="ARBA00007322"/>
    </source>
</evidence>
<evidence type="ECO:0000256" key="6">
    <source>
        <dbReference type="SAM" id="MobiDB-lite"/>
    </source>
</evidence>
<dbReference type="Pfam" id="PF03661">
    <property type="entry name" value="TMEM33_Pom33"/>
    <property type="match status" value="1"/>
</dbReference>
<evidence type="ECO:0000256" key="4">
    <source>
        <dbReference type="ARBA" id="ARBA00022989"/>
    </source>
</evidence>
<dbReference type="AlphaFoldDB" id="A0A1I7VK25"/>
<dbReference type="GO" id="GO:0071786">
    <property type="term" value="P:endoplasmic reticulum tubular network organization"/>
    <property type="evidence" value="ECO:0007669"/>
    <property type="project" value="TreeGrafter"/>
</dbReference>
<name>A0A1I7VK25_LOALO</name>
<dbReference type="GO" id="GO:0016020">
    <property type="term" value="C:membrane"/>
    <property type="evidence" value="ECO:0007669"/>
    <property type="project" value="UniProtKB-SubCell"/>
</dbReference>
<sequence length="310" mass="34836">MAITGMDLHTWLDWLLVEVVFVTLALTKFWYRCSFIMVEIHEESTVAHEGSSLPPGSSPSDGSSSATHSEVRGQSTLADLLKSRQTDVILFLTRIVTLLCTLYFILPFGVRSSQYSAYSKAFAAAAATNALRVHQRVGGLRFTREFLSMILMEDSCHYLIYSVLFITSTPITMALMPIFLYGLLHTINFTTQICYALGKATNIADKVSDLTRQHTQNLLGIIACSEIFLMPMLVAMVFVGKASFFLPFIYYRFITLRYVSRRNHSIRLVFYQLRVSLEQAVSSPNCPQVIRNAVHSVISLTCRLCPATVQ</sequence>
<evidence type="ECO:0000256" key="7">
    <source>
        <dbReference type="SAM" id="Phobius"/>
    </source>
</evidence>
<evidence type="ECO:0000313" key="9">
    <source>
        <dbReference type="WBParaSite" id="EN70_3425"/>
    </source>
</evidence>
<feature type="region of interest" description="Disordered" evidence="6">
    <location>
        <begin position="48"/>
        <end position="68"/>
    </location>
</feature>
<feature type="compositionally biased region" description="Low complexity" evidence="6">
    <location>
        <begin position="50"/>
        <end position="65"/>
    </location>
</feature>
<dbReference type="PANTHER" id="PTHR12703:SF4">
    <property type="entry name" value="TRANSMEMBRANE PROTEIN 33"/>
    <property type="match status" value="1"/>
</dbReference>
<reference evidence="8" key="1">
    <citation type="submission" date="2012-04" db="EMBL/GenBank/DDBJ databases">
        <title>The Genome Sequence of Loa loa.</title>
        <authorList>
            <consortium name="The Broad Institute Genome Sequencing Platform"/>
            <consortium name="Broad Institute Genome Sequencing Center for Infectious Disease"/>
            <person name="Nutman T.B."/>
            <person name="Fink D.L."/>
            <person name="Russ C."/>
            <person name="Young S."/>
            <person name="Zeng Q."/>
            <person name="Gargeya S."/>
            <person name="Alvarado L."/>
            <person name="Berlin A."/>
            <person name="Chapman S.B."/>
            <person name="Chen Z."/>
            <person name="Freedman E."/>
            <person name="Gellesch M."/>
            <person name="Goldberg J."/>
            <person name="Griggs A."/>
            <person name="Gujja S."/>
            <person name="Heilman E.R."/>
            <person name="Heiman D."/>
            <person name="Howarth C."/>
            <person name="Mehta T."/>
            <person name="Neiman D."/>
            <person name="Pearson M."/>
            <person name="Roberts A."/>
            <person name="Saif S."/>
            <person name="Shea T."/>
            <person name="Shenoy N."/>
            <person name="Sisk P."/>
            <person name="Stolte C."/>
            <person name="Sykes S."/>
            <person name="White J."/>
            <person name="Yandava C."/>
            <person name="Haas B."/>
            <person name="Henn M.R."/>
            <person name="Nusbaum C."/>
            <person name="Birren B."/>
        </authorList>
    </citation>
    <scope>NUCLEOTIDE SEQUENCE [LARGE SCALE GENOMIC DNA]</scope>
</reference>
<feature type="transmembrane region" description="Helical" evidence="7">
    <location>
        <begin position="12"/>
        <end position="31"/>
    </location>
</feature>
<dbReference type="eggNOG" id="KOG4002">
    <property type="taxonomic scope" value="Eukaryota"/>
</dbReference>
<keyword evidence="3 7" id="KW-0812">Transmembrane</keyword>
<evidence type="ECO:0000313" key="8">
    <source>
        <dbReference type="Proteomes" id="UP000095285"/>
    </source>
</evidence>
<feature type="transmembrane region" description="Helical" evidence="7">
    <location>
        <begin position="218"/>
        <end position="238"/>
    </location>
</feature>
<dbReference type="InterPro" id="IPR051645">
    <property type="entry name" value="PER33/POM33_regulator"/>
</dbReference>
<feature type="transmembrane region" description="Helical" evidence="7">
    <location>
        <begin position="158"/>
        <end position="184"/>
    </location>
</feature>
<comment type="similarity">
    <text evidence="2">Belongs to the PER33/POM33 family.</text>
</comment>
<comment type="subcellular location">
    <subcellularLocation>
        <location evidence="1">Membrane</location>
        <topology evidence="1">Multi-pass membrane protein</topology>
    </subcellularLocation>
</comment>
<proteinExistence type="inferred from homology"/>
<organism evidence="8 9">
    <name type="scientific">Loa loa</name>
    <name type="common">Eye worm</name>
    <name type="synonym">Filaria loa</name>
    <dbReference type="NCBI Taxonomy" id="7209"/>
    <lineage>
        <taxon>Eukaryota</taxon>
        <taxon>Metazoa</taxon>
        <taxon>Ecdysozoa</taxon>
        <taxon>Nematoda</taxon>
        <taxon>Chromadorea</taxon>
        <taxon>Rhabditida</taxon>
        <taxon>Spirurina</taxon>
        <taxon>Spiruromorpha</taxon>
        <taxon>Filarioidea</taxon>
        <taxon>Onchocercidae</taxon>
        <taxon>Loa</taxon>
    </lineage>
</organism>
<dbReference type="GO" id="GO:0005783">
    <property type="term" value="C:endoplasmic reticulum"/>
    <property type="evidence" value="ECO:0007669"/>
    <property type="project" value="TreeGrafter"/>
</dbReference>
<dbReference type="GO" id="GO:0061024">
    <property type="term" value="P:membrane organization"/>
    <property type="evidence" value="ECO:0007669"/>
    <property type="project" value="TreeGrafter"/>
</dbReference>
<feature type="transmembrane region" description="Helical" evidence="7">
    <location>
        <begin position="88"/>
        <end position="106"/>
    </location>
</feature>
<dbReference type="InterPro" id="IPR005344">
    <property type="entry name" value="TMEM33/Pom33"/>
</dbReference>
<dbReference type="STRING" id="7209.A0A1I7VK25"/>
<protein>
    <submittedName>
        <fullName evidence="9">Membrane protein</fullName>
    </submittedName>
</protein>
<dbReference type="Proteomes" id="UP000095285">
    <property type="component" value="Unassembled WGS sequence"/>
</dbReference>